<dbReference type="PROSITE" id="PS51257">
    <property type="entry name" value="PROKAR_LIPOPROTEIN"/>
    <property type="match status" value="1"/>
</dbReference>
<feature type="region of interest" description="Disordered" evidence="1">
    <location>
        <begin position="84"/>
        <end position="103"/>
    </location>
</feature>
<dbReference type="RefSeq" id="WP_215817965.1">
    <property type="nucleotide sequence ID" value="NZ_JAGSOY010000003.1"/>
</dbReference>
<sequence>MSICWRCCTLLLTIALTTGCNDGYYQSNSFWGAVAGAGVGAGLGYAACKDKKSSKRNACMIGGGIIGGIIGGYIGSYMDSSDQNRAEKGLRSTPNKKNYNWTNSRTGNRFTIKPLNKTRQGNQICRDYIIYGRQKGSSKLNKQRGHTCV</sequence>
<name>A0ABS5ZA67_9GAMM</name>
<reference evidence="3 4" key="1">
    <citation type="submission" date="2021-04" db="EMBL/GenBank/DDBJ databases">
        <authorList>
            <person name="Pira H."/>
            <person name="Risdian C."/>
            <person name="Wink J."/>
        </authorList>
    </citation>
    <scope>NUCLEOTIDE SEQUENCE [LARGE SCALE GENOMIC DNA]</scope>
    <source>
        <strain evidence="3 4">WH53</strain>
    </source>
</reference>
<keyword evidence="4" id="KW-1185">Reference proteome</keyword>
<keyword evidence="2" id="KW-1133">Transmembrane helix</keyword>
<accession>A0ABS5ZA67</accession>
<keyword evidence="2" id="KW-0472">Membrane</keyword>
<keyword evidence="2" id="KW-0812">Transmembrane</keyword>
<evidence type="ECO:0000256" key="1">
    <source>
        <dbReference type="SAM" id="MobiDB-lite"/>
    </source>
</evidence>
<feature type="transmembrane region" description="Helical" evidence="2">
    <location>
        <begin position="30"/>
        <end position="48"/>
    </location>
</feature>
<evidence type="ECO:0000313" key="3">
    <source>
        <dbReference type="EMBL" id="MBU2709797.1"/>
    </source>
</evidence>
<evidence type="ECO:0008006" key="5">
    <source>
        <dbReference type="Google" id="ProtNLM"/>
    </source>
</evidence>
<feature type="compositionally biased region" description="Polar residues" evidence="1">
    <location>
        <begin position="92"/>
        <end position="103"/>
    </location>
</feature>
<proteinExistence type="predicted"/>
<evidence type="ECO:0000256" key="2">
    <source>
        <dbReference type="SAM" id="Phobius"/>
    </source>
</evidence>
<feature type="transmembrane region" description="Helical" evidence="2">
    <location>
        <begin position="60"/>
        <end position="78"/>
    </location>
</feature>
<gene>
    <name evidence="3" type="ORF">KCG35_01845</name>
</gene>
<organism evidence="3 4">
    <name type="scientific">Zooshikella harenae</name>
    <dbReference type="NCBI Taxonomy" id="2827238"/>
    <lineage>
        <taxon>Bacteria</taxon>
        <taxon>Pseudomonadati</taxon>
        <taxon>Pseudomonadota</taxon>
        <taxon>Gammaproteobacteria</taxon>
        <taxon>Oceanospirillales</taxon>
        <taxon>Zooshikellaceae</taxon>
        <taxon>Zooshikella</taxon>
    </lineage>
</organism>
<dbReference type="EMBL" id="JAGSOY010000003">
    <property type="protein sequence ID" value="MBU2709797.1"/>
    <property type="molecule type" value="Genomic_DNA"/>
</dbReference>
<protein>
    <recommendedName>
        <fullName evidence="5">Glycine zipper 2TM domain-containing protein</fullName>
    </recommendedName>
</protein>
<evidence type="ECO:0000313" key="4">
    <source>
        <dbReference type="Proteomes" id="UP000690515"/>
    </source>
</evidence>
<dbReference type="Proteomes" id="UP000690515">
    <property type="component" value="Unassembled WGS sequence"/>
</dbReference>
<comment type="caution">
    <text evidence="3">The sequence shown here is derived from an EMBL/GenBank/DDBJ whole genome shotgun (WGS) entry which is preliminary data.</text>
</comment>